<dbReference type="GO" id="GO:0043709">
    <property type="term" value="P:cell adhesion involved in single-species biofilm formation"/>
    <property type="evidence" value="ECO:0007669"/>
    <property type="project" value="TreeGrafter"/>
</dbReference>
<dbReference type="EMBL" id="JAWHZD010000012">
    <property type="protein sequence ID" value="MDV0843532.1"/>
    <property type="molecule type" value="Genomic_DNA"/>
</dbReference>
<evidence type="ECO:0000313" key="7">
    <source>
        <dbReference type="EMBL" id="MDV0843532.1"/>
    </source>
</evidence>
<evidence type="ECO:0000256" key="3">
    <source>
        <dbReference type="ARBA" id="ARBA00022729"/>
    </source>
</evidence>
<keyword evidence="3 5" id="KW-0732">Signal</keyword>
<comment type="subcellular location">
    <subcellularLocation>
        <location evidence="1">Fimbrium</location>
    </subcellularLocation>
</comment>
<feature type="chain" id="PRO_5043813057" evidence="5">
    <location>
        <begin position="20"/>
        <end position="339"/>
    </location>
</feature>
<evidence type="ECO:0000313" key="8">
    <source>
        <dbReference type="Proteomes" id="UP001284547"/>
    </source>
</evidence>
<dbReference type="InterPro" id="IPR050263">
    <property type="entry name" value="Bact_Fimbrial_Adh_Pro"/>
</dbReference>
<comment type="caution">
    <text evidence="7">The sequence shown here is derived from an EMBL/GenBank/DDBJ whole genome shotgun (WGS) entry which is preliminary data.</text>
</comment>
<keyword evidence="4" id="KW-0281">Fimbrium</keyword>
<dbReference type="PANTHER" id="PTHR33420">
    <property type="entry name" value="FIMBRIAL SUBUNIT ELFA-RELATED"/>
    <property type="match status" value="1"/>
</dbReference>
<evidence type="ECO:0000256" key="2">
    <source>
        <dbReference type="ARBA" id="ARBA00006671"/>
    </source>
</evidence>
<evidence type="ECO:0000259" key="6">
    <source>
        <dbReference type="Pfam" id="PF00419"/>
    </source>
</evidence>
<comment type="similarity">
    <text evidence="2">Belongs to the fimbrial protein family.</text>
</comment>
<evidence type="ECO:0000256" key="4">
    <source>
        <dbReference type="ARBA" id="ARBA00023263"/>
    </source>
</evidence>
<dbReference type="Pfam" id="PF00419">
    <property type="entry name" value="Fimbrial"/>
    <property type="match status" value="1"/>
</dbReference>
<evidence type="ECO:0000256" key="5">
    <source>
        <dbReference type="SAM" id="SignalP"/>
    </source>
</evidence>
<sequence length="339" mass="36459">MKKFIILIGILFSSFQANASCSYSSTSSGAITVSFGTPAVLADPTLPVGTILSTAVRGNIVPKTFSNCDPGDIFVVRTNPTVNQSSVNKINGQVVYETGIPGIGFQISDILKPKGRFIPAVIDQTESATSRYISSSDISKQVMVWLVKTGPITQTKLTNYITVYYMAGTPAQTSSGANNNSSLYRINIDLTNIKFKETTCEISPRDGNTVRLQPIDLSELASLSAGKAAGKPKNFTVDITCPTTEINKNYLYWFNPVSLNSTSADGVLLNSLTDGATNVGIIIKKGSSAIKFNDLSYTFTTAKNQSQTFSADYYKIANPVTLGVTGDVKVDFEIVLQER</sequence>
<protein>
    <submittedName>
        <fullName evidence="7">Fimbrial protein</fullName>
    </submittedName>
</protein>
<feature type="signal peptide" evidence="5">
    <location>
        <begin position="1"/>
        <end position="19"/>
    </location>
</feature>
<proteinExistence type="inferred from homology"/>
<dbReference type="InterPro" id="IPR036937">
    <property type="entry name" value="Adhesion_dom_fimbrial_sf"/>
</dbReference>
<dbReference type="Proteomes" id="UP001284547">
    <property type="component" value="Unassembled WGS sequence"/>
</dbReference>
<organism evidence="7 8">
    <name type="scientific">Klebsiella quasipneumoniae subsp. quasipneumoniae</name>
    <dbReference type="NCBI Taxonomy" id="1667327"/>
    <lineage>
        <taxon>Bacteria</taxon>
        <taxon>Pseudomonadati</taxon>
        <taxon>Pseudomonadota</taxon>
        <taxon>Gammaproteobacteria</taxon>
        <taxon>Enterobacterales</taxon>
        <taxon>Enterobacteriaceae</taxon>
        <taxon>Klebsiella/Raoultella group</taxon>
        <taxon>Klebsiella</taxon>
        <taxon>Klebsiella pneumoniae complex</taxon>
    </lineage>
</organism>
<reference evidence="7" key="1">
    <citation type="submission" date="2023-10" db="EMBL/GenBank/DDBJ databases">
        <title>Surveillance and assessment of the effects of hospital wastewater treatment on clearance of pathogenic bacterial and antimicrobial resistance genes.</title>
        <authorList>
            <person name="Wu Y."/>
        </authorList>
    </citation>
    <scope>NUCLEOTIDE SEQUENCE</scope>
    <source>
        <strain evidence="7">23-M-SRM-33-1</strain>
    </source>
</reference>
<feature type="domain" description="Fimbrial-type adhesion" evidence="6">
    <location>
        <begin position="196"/>
        <end position="323"/>
    </location>
</feature>
<dbReference type="InterPro" id="IPR008966">
    <property type="entry name" value="Adhesion_dom_sf"/>
</dbReference>
<dbReference type="PANTHER" id="PTHR33420:SF3">
    <property type="entry name" value="FIMBRIAL SUBUNIT ELFA"/>
    <property type="match status" value="1"/>
</dbReference>
<dbReference type="RefSeq" id="WP_071997582.1">
    <property type="nucleotide sequence ID" value="NZ_CAAHGF010000052.1"/>
</dbReference>
<dbReference type="InterPro" id="IPR000259">
    <property type="entry name" value="Adhesion_dom_fimbrial"/>
</dbReference>
<dbReference type="GO" id="GO:0009289">
    <property type="term" value="C:pilus"/>
    <property type="evidence" value="ECO:0007669"/>
    <property type="project" value="UniProtKB-SubCell"/>
</dbReference>
<name>A0AAW8XT21_9ENTR</name>
<dbReference type="Gene3D" id="2.60.40.1090">
    <property type="entry name" value="Fimbrial-type adhesion domain"/>
    <property type="match status" value="1"/>
</dbReference>
<evidence type="ECO:0000256" key="1">
    <source>
        <dbReference type="ARBA" id="ARBA00004561"/>
    </source>
</evidence>
<gene>
    <name evidence="7" type="ORF">RZP41_20075</name>
</gene>
<dbReference type="Gene3D" id="2.60.40.3310">
    <property type="match status" value="1"/>
</dbReference>
<dbReference type="SUPFAM" id="SSF49401">
    <property type="entry name" value="Bacterial adhesins"/>
    <property type="match status" value="1"/>
</dbReference>
<dbReference type="AlphaFoldDB" id="A0AAW8XT21"/>
<accession>A0AAW8XT21</accession>